<evidence type="ECO:0000256" key="3">
    <source>
        <dbReference type="ARBA" id="ARBA00022670"/>
    </source>
</evidence>
<dbReference type="GO" id="GO:0008237">
    <property type="term" value="F:metallopeptidase activity"/>
    <property type="evidence" value="ECO:0007669"/>
    <property type="project" value="UniProtKB-KW"/>
</dbReference>
<organism evidence="9 10">
    <name type="scientific">Candidatus Ventrousia excrementavium</name>
    <dbReference type="NCBI Taxonomy" id="2840961"/>
    <lineage>
        <taxon>Bacteria</taxon>
        <taxon>Bacillati</taxon>
        <taxon>Bacillota</taxon>
        <taxon>Clostridia</taxon>
        <taxon>Eubacteriales</taxon>
        <taxon>Clostridiaceae</taxon>
        <taxon>Clostridiaceae incertae sedis</taxon>
        <taxon>Candidatus Ventrousia</taxon>
    </lineage>
</organism>
<comment type="cofactor">
    <cofactor evidence="1">
        <name>Zn(2+)</name>
        <dbReference type="ChEBI" id="CHEBI:29105"/>
    </cofactor>
</comment>
<keyword evidence="7 9" id="KW-0224">Dipeptidase</keyword>
<dbReference type="GO" id="GO:0008270">
    <property type="term" value="F:zinc ion binding"/>
    <property type="evidence" value="ECO:0007669"/>
    <property type="project" value="InterPro"/>
</dbReference>
<keyword evidence="5 9" id="KW-0378">Hydrolase</keyword>
<dbReference type="Pfam" id="PF01546">
    <property type="entry name" value="Peptidase_M20"/>
    <property type="match status" value="1"/>
</dbReference>
<comment type="caution">
    <text evidence="9">The sequence shown here is derived from an EMBL/GenBank/DDBJ whole genome shotgun (WGS) entry which is preliminary data.</text>
</comment>
<dbReference type="InterPro" id="IPR002933">
    <property type="entry name" value="Peptidase_M20"/>
</dbReference>
<evidence type="ECO:0000256" key="6">
    <source>
        <dbReference type="ARBA" id="ARBA00022833"/>
    </source>
</evidence>
<keyword evidence="6" id="KW-0862">Zinc</keyword>
<evidence type="ECO:0000256" key="7">
    <source>
        <dbReference type="ARBA" id="ARBA00022997"/>
    </source>
</evidence>
<evidence type="ECO:0000256" key="1">
    <source>
        <dbReference type="ARBA" id="ARBA00001947"/>
    </source>
</evidence>
<dbReference type="SUPFAM" id="SSF53187">
    <property type="entry name" value="Zn-dependent exopeptidases"/>
    <property type="match status" value="1"/>
</dbReference>
<dbReference type="PANTHER" id="PTHR43808:SF31">
    <property type="entry name" value="N-ACETYL-L-CITRULLINE DEACETYLASE"/>
    <property type="match status" value="1"/>
</dbReference>
<evidence type="ECO:0000256" key="5">
    <source>
        <dbReference type="ARBA" id="ARBA00022801"/>
    </source>
</evidence>
<gene>
    <name evidence="9" type="ORF">IAB67_10030</name>
</gene>
<reference evidence="9" key="1">
    <citation type="submission" date="2020-10" db="EMBL/GenBank/DDBJ databases">
        <authorList>
            <person name="Gilroy R."/>
        </authorList>
    </citation>
    <scope>NUCLEOTIDE SEQUENCE</scope>
    <source>
        <strain evidence="9">CHK191-8634</strain>
    </source>
</reference>
<dbReference type="NCBIfam" id="TIGR01887">
    <property type="entry name" value="dipeptidaselike"/>
    <property type="match status" value="1"/>
</dbReference>
<dbReference type="GO" id="GO:0016805">
    <property type="term" value="F:dipeptidase activity"/>
    <property type="evidence" value="ECO:0007669"/>
    <property type="project" value="UniProtKB-KW"/>
</dbReference>
<keyword evidence="3" id="KW-0645">Protease</keyword>
<proteinExistence type="inferred from homology"/>
<reference evidence="9" key="2">
    <citation type="journal article" date="2021" name="PeerJ">
        <title>Extensive microbial diversity within the chicken gut microbiome revealed by metagenomics and culture.</title>
        <authorList>
            <person name="Gilroy R."/>
            <person name="Ravi A."/>
            <person name="Getino M."/>
            <person name="Pursley I."/>
            <person name="Horton D.L."/>
            <person name="Alikhan N.F."/>
            <person name="Baker D."/>
            <person name="Gharbi K."/>
            <person name="Hall N."/>
            <person name="Watson M."/>
            <person name="Adriaenssens E.M."/>
            <person name="Foster-Nyarko E."/>
            <person name="Jarju S."/>
            <person name="Secka A."/>
            <person name="Antonio M."/>
            <person name="Oren A."/>
            <person name="Chaudhuri R.R."/>
            <person name="La Ragione R."/>
            <person name="Hildebrand F."/>
            <person name="Pallen M.J."/>
        </authorList>
    </citation>
    <scope>NUCLEOTIDE SEQUENCE</scope>
    <source>
        <strain evidence="9">CHK191-8634</strain>
    </source>
</reference>
<evidence type="ECO:0000256" key="8">
    <source>
        <dbReference type="ARBA" id="ARBA00023049"/>
    </source>
</evidence>
<dbReference type="GO" id="GO:0006526">
    <property type="term" value="P:L-arginine biosynthetic process"/>
    <property type="evidence" value="ECO:0007669"/>
    <property type="project" value="TreeGrafter"/>
</dbReference>
<dbReference type="GO" id="GO:0006508">
    <property type="term" value="P:proteolysis"/>
    <property type="evidence" value="ECO:0007669"/>
    <property type="project" value="UniProtKB-KW"/>
</dbReference>
<dbReference type="EMBL" id="DVMR01000077">
    <property type="protein sequence ID" value="HIU44623.1"/>
    <property type="molecule type" value="Genomic_DNA"/>
</dbReference>
<dbReference type="SUPFAM" id="SSF55031">
    <property type="entry name" value="Bacterial exopeptidase dimerisation domain"/>
    <property type="match status" value="1"/>
</dbReference>
<evidence type="ECO:0000256" key="4">
    <source>
        <dbReference type="ARBA" id="ARBA00022723"/>
    </source>
</evidence>
<evidence type="ECO:0000256" key="2">
    <source>
        <dbReference type="ARBA" id="ARBA00006247"/>
    </source>
</evidence>
<sequence length="471" mass="51184">MIVMQRKIDQWFEEHRDEMVQDIMRLCRIRSVREESREGMPYGEGPARVLAEALSMAEGMGFATRNYENYVGTVDYNDKETELLILAHLDVVPEGTGWTVTEPYAPKVVDGRLYARGSADDKGPAVAALYALRVLRELDVSLSRNVRLLLGTDEERGSSDLKYYFEREKAPRHSFSPDASYPVCNVEKGSFGGSFTAEWAESAALPRIVYAKGGQTSNVVPRDAEAVVEGLSVPEVDAVARAYADKTKARFTVTTSEDGKGVKITVLGEGAHASTPEKGNNAALALVEMLCGLPLAPCEGVERLRAVAEIFPHGDGAGQAAGVAQSDEISGALTLNIGIFEYTLTGLRGVIDSRVPVCANEDNMSRVLERRLADRGLTLSTTKMRAPHHTPADSPLVRTLLHVYEEVTGQKGYCYSMGGGTYVHNIEGGVAFGCAKEEVDNHMHGPDEFAVVEDLVESARMFARVIVGMCG</sequence>
<dbReference type="Gene3D" id="3.40.630.10">
    <property type="entry name" value="Zn peptidases"/>
    <property type="match status" value="1"/>
</dbReference>
<protein>
    <submittedName>
        <fullName evidence="9">Sapep family Mn(2+)-dependent dipeptidase</fullName>
        <ecNumber evidence="9">3.4.13.-</ecNumber>
    </submittedName>
</protein>
<dbReference type="InterPro" id="IPR036264">
    <property type="entry name" value="Bact_exopeptidase_dim_dom"/>
</dbReference>
<dbReference type="InterPro" id="IPR010964">
    <property type="entry name" value="M20A_pepV-rel"/>
</dbReference>
<dbReference type="InterPro" id="IPR001261">
    <property type="entry name" value="ArgE/DapE_CS"/>
</dbReference>
<evidence type="ECO:0000313" key="10">
    <source>
        <dbReference type="Proteomes" id="UP000824073"/>
    </source>
</evidence>
<dbReference type="Gene3D" id="3.30.70.360">
    <property type="match status" value="2"/>
</dbReference>
<comment type="similarity">
    <text evidence="2">Belongs to the peptidase M20A family.</text>
</comment>
<dbReference type="InterPro" id="IPR050072">
    <property type="entry name" value="Peptidase_M20A"/>
</dbReference>
<dbReference type="GO" id="GO:0008777">
    <property type="term" value="F:acetylornithine deacetylase activity"/>
    <property type="evidence" value="ECO:0007669"/>
    <property type="project" value="TreeGrafter"/>
</dbReference>
<dbReference type="PROSITE" id="PS00759">
    <property type="entry name" value="ARGE_DAPE_CPG2_2"/>
    <property type="match status" value="1"/>
</dbReference>
<keyword evidence="4" id="KW-0479">Metal-binding</keyword>
<dbReference type="AlphaFoldDB" id="A0A9D1LMK9"/>
<dbReference type="EC" id="3.4.13.-" evidence="9"/>
<accession>A0A9D1LMK9</accession>
<evidence type="ECO:0000313" key="9">
    <source>
        <dbReference type="EMBL" id="HIU44623.1"/>
    </source>
</evidence>
<dbReference type="PANTHER" id="PTHR43808">
    <property type="entry name" value="ACETYLORNITHINE DEACETYLASE"/>
    <property type="match status" value="1"/>
</dbReference>
<dbReference type="PROSITE" id="PS00758">
    <property type="entry name" value="ARGE_DAPE_CPG2_1"/>
    <property type="match status" value="1"/>
</dbReference>
<name>A0A9D1LMK9_9CLOT</name>
<dbReference type="Proteomes" id="UP000824073">
    <property type="component" value="Unassembled WGS sequence"/>
</dbReference>
<keyword evidence="8" id="KW-0482">Metalloprotease</keyword>